<dbReference type="Proteomes" id="UP000705283">
    <property type="component" value="Unassembled WGS sequence"/>
</dbReference>
<dbReference type="GO" id="GO:0009279">
    <property type="term" value="C:cell outer membrane"/>
    <property type="evidence" value="ECO:0007669"/>
    <property type="project" value="UniProtKB-SubCell"/>
</dbReference>
<evidence type="ECO:0000256" key="2">
    <source>
        <dbReference type="ARBA" id="ARBA00022448"/>
    </source>
</evidence>
<dbReference type="InterPro" id="IPR000531">
    <property type="entry name" value="Beta-barrel_TonB"/>
</dbReference>
<comment type="caution">
    <text evidence="10">The sequence shown here is derived from an EMBL/GenBank/DDBJ whole genome shotgun (WGS) entry which is preliminary data.</text>
</comment>
<keyword evidence="7 8" id="KW-0998">Cell outer membrane</keyword>
<dbReference type="GO" id="GO:0015344">
    <property type="term" value="F:siderophore uptake transmembrane transporter activity"/>
    <property type="evidence" value="ECO:0007669"/>
    <property type="project" value="TreeGrafter"/>
</dbReference>
<evidence type="ECO:0000256" key="5">
    <source>
        <dbReference type="ARBA" id="ARBA00023077"/>
    </source>
</evidence>
<dbReference type="AlphaFoldDB" id="A0AA40WZR7"/>
<dbReference type="PROSITE" id="PS52016">
    <property type="entry name" value="TONB_DEPENDENT_REC_3"/>
    <property type="match status" value="1"/>
</dbReference>
<dbReference type="EMBL" id="JADMKS010000002">
    <property type="protein sequence ID" value="MBF6636093.1"/>
    <property type="molecule type" value="Genomic_DNA"/>
</dbReference>
<accession>A0AA40WZR7</accession>
<dbReference type="SUPFAM" id="SSF56935">
    <property type="entry name" value="Porins"/>
    <property type="match status" value="1"/>
</dbReference>
<comment type="similarity">
    <text evidence="8">Belongs to the TonB-dependent receptor family.</text>
</comment>
<keyword evidence="3 8" id="KW-1134">Transmembrane beta strand</keyword>
<comment type="subcellular location">
    <subcellularLocation>
        <location evidence="1 8">Cell outer membrane</location>
        <topology evidence="1 8">Multi-pass membrane protein</topology>
    </subcellularLocation>
</comment>
<dbReference type="PANTHER" id="PTHR32552:SF82">
    <property type="entry name" value="FCUA PROTEIN"/>
    <property type="match status" value="1"/>
</dbReference>
<gene>
    <name evidence="10" type="ORF">ITX54_05360</name>
</gene>
<evidence type="ECO:0000256" key="7">
    <source>
        <dbReference type="ARBA" id="ARBA00023237"/>
    </source>
</evidence>
<keyword evidence="2 8" id="KW-0813">Transport</keyword>
<reference evidence="10" key="2">
    <citation type="submission" date="2022-09" db="EMBL/GenBank/DDBJ databases">
        <title>Rouxiella aceris sp. nov., isolated from tree sap and emended description of the genus Rhouxiella.</title>
        <authorList>
            <person name="Kim I.S."/>
        </authorList>
    </citation>
    <scope>NUCLEOTIDE SEQUENCE</scope>
    <source>
        <strain evidence="10">SAP-2</strain>
    </source>
</reference>
<name>A0AA40WZR7_9GAMM</name>
<organism evidence="10 11">
    <name type="scientific">Rouxiella silvae</name>
    <dbReference type="NCBI Taxonomy" id="1646373"/>
    <lineage>
        <taxon>Bacteria</taxon>
        <taxon>Pseudomonadati</taxon>
        <taxon>Pseudomonadota</taxon>
        <taxon>Gammaproteobacteria</taxon>
        <taxon>Enterobacterales</taxon>
        <taxon>Yersiniaceae</taxon>
        <taxon>Rouxiella</taxon>
    </lineage>
</organism>
<feature type="domain" description="TonB-dependent receptor-like beta-barrel" evidence="9">
    <location>
        <begin position="10"/>
        <end position="167"/>
    </location>
</feature>
<keyword evidence="10" id="KW-0675">Receptor</keyword>
<evidence type="ECO:0000256" key="4">
    <source>
        <dbReference type="ARBA" id="ARBA00022692"/>
    </source>
</evidence>
<dbReference type="Gene3D" id="2.40.170.20">
    <property type="entry name" value="TonB-dependent receptor, beta-barrel domain"/>
    <property type="match status" value="1"/>
</dbReference>
<keyword evidence="5" id="KW-0798">TonB box</keyword>
<keyword evidence="4 8" id="KW-0812">Transmembrane</keyword>
<protein>
    <submittedName>
        <fullName evidence="10">TonB-dependent receptor</fullName>
    </submittedName>
</protein>
<evidence type="ECO:0000313" key="11">
    <source>
        <dbReference type="Proteomes" id="UP000705283"/>
    </source>
</evidence>
<dbReference type="PANTHER" id="PTHR32552">
    <property type="entry name" value="FERRICHROME IRON RECEPTOR-RELATED"/>
    <property type="match status" value="1"/>
</dbReference>
<evidence type="ECO:0000256" key="3">
    <source>
        <dbReference type="ARBA" id="ARBA00022452"/>
    </source>
</evidence>
<dbReference type="InterPro" id="IPR036942">
    <property type="entry name" value="Beta-barrel_TonB_sf"/>
</dbReference>
<evidence type="ECO:0000313" key="10">
    <source>
        <dbReference type="EMBL" id="MBF6636093.1"/>
    </source>
</evidence>
<dbReference type="Pfam" id="PF00593">
    <property type="entry name" value="TonB_dep_Rec_b-barrel"/>
    <property type="match status" value="1"/>
</dbReference>
<evidence type="ECO:0000256" key="8">
    <source>
        <dbReference type="PROSITE-ProRule" id="PRU01360"/>
    </source>
</evidence>
<evidence type="ECO:0000259" key="9">
    <source>
        <dbReference type="Pfam" id="PF00593"/>
    </source>
</evidence>
<proteinExistence type="inferred from homology"/>
<dbReference type="InterPro" id="IPR039426">
    <property type="entry name" value="TonB-dep_rcpt-like"/>
</dbReference>
<evidence type="ECO:0000256" key="1">
    <source>
        <dbReference type="ARBA" id="ARBA00004571"/>
    </source>
</evidence>
<reference evidence="10" key="1">
    <citation type="submission" date="2020-11" db="EMBL/GenBank/DDBJ databases">
        <authorList>
            <person name="Lee S.D."/>
        </authorList>
    </citation>
    <scope>NUCLEOTIDE SEQUENCE</scope>
    <source>
        <strain evidence="10">SAP-2</strain>
    </source>
</reference>
<evidence type="ECO:0000256" key="6">
    <source>
        <dbReference type="ARBA" id="ARBA00023136"/>
    </source>
</evidence>
<dbReference type="RefSeq" id="WP_194977722.1">
    <property type="nucleotide sequence ID" value="NZ_JADMKS010000002.1"/>
</dbReference>
<sequence>MELDEQLQAGSVTRNYNNKRIGGNISLFEIKQPRAVVNQSGTHYGFYDEIKNRGLELSIYGAPVDQVRVYSSGSWTNPTLTKSEGGINKGNTPPGIPSYQLVAGGEWDLPFNRDVTLTGRVIHTGSQYLSEQNNLKLDPWTRFDVGLRYRVKVSNQKITWRAAVENIGNKSYWASAATDGNSRVSVGEPRTLKLSMSVDF</sequence>
<keyword evidence="6 8" id="KW-0472">Membrane</keyword>